<name>A0A5N5SRD1_9CRUS</name>
<proteinExistence type="predicted"/>
<accession>A0A5N5SRD1</accession>
<comment type="caution">
    <text evidence="1">The sequence shown here is derived from an EMBL/GenBank/DDBJ whole genome shotgun (WGS) entry which is preliminary data.</text>
</comment>
<gene>
    <name evidence="1" type="ORF">Anas_02786</name>
</gene>
<keyword evidence="2" id="KW-1185">Reference proteome</keyword>
<evidence type="ECO:0000313" key="1">
    <source>
        <dbReference type="EMBL" id="KAB7496714.1"/>
    </source>
</evidence>
<dbReference type="Proteomes" id="UP000326759">
    <property type="component" value="Unassembled WGS sequence"/>
</dbReference>
<organism evidence="1 2">
    <name type="scientific">Armadillidium nasatum</name>
    <dbReference type="NCBI Taxonomy" id="96803"/>
    <lineage>
        <taxon>Eukaryota</taxon>
        <taxon>Metazoa</taxon>
        <taxon>Ecdysozoa</taxon>
        <taxon>Arthropoda</taxon>
        <taxon>Crustacea</taxon>
        <taxon>Multicrustacea</taxon>
        <taxon>Malacostraca</taxon>
        <taxon>Eumalacostraca</taxon>
        <taxon>Peracarida</taxon>
        <taxon>Isopoda</taxon>
        <taxon>Oniscidea</taxon>
        <taxon>Crinocheta</taxon>
        <taxon>Armadillidiidae</taxon>
        <taxon>Armadillidium</taxon>
    </lineage>
</organism>
<dbReference type="OrthoDB" id="2423195at2759"/>
<evidence type="ECO:0000313" key="2">
    <source>
        <dbReference type="Proteomes" id="UP000326759"/>
    </source>
</evidence>
<reference evidence="1 2" key="1">
    <citation type="journal article" date="2019" name="PLoS Biol.">
        <title>Sex chromosomes control vertical transmission of feminizing Wolbachia symbionts in an isopod.</title>
        <authorList>
            <person name="Becking T."/>
            <person name="Chebbi M.A."/>
            <person name="Giraud I."/>
            <person name="Moumen B."/>
            <person name="Laverre T."/>
            <person name="Caubet Y."/>
            <person name="Peccoud J."/>
            <person name="Gilbert C."/>
            <person name="Cordaux R."/>
        </authorList>
    </citation>
    <scope>NUCLEOTIDE SEQUENCE [LARGE SCALE GENOMIC DNA]</scope>
    <source>
        <strain evidence="1">ANa2</strain>
        <tissue evidence="1">Whole body excluding digestive tract and cuticle</tissue>
    </source>
</reference>
<sequence length="384" mass="45108">MEEPLLTFSTTEPCIRGCRHFVCKARCGEPCSFQPCTHPCRKKLKCGHACMGYCGDQCPQMCFICDKAIIETLTKSKDPATRFVKLEDCSHLFEGVWMDKYMKSSTNEGKSEIGMKTCPKCHVPIINTKRYWKYTYKNYEDLSEVINNYHKYNFKFEKEDLVGSLKVLQHIWRDEVDKIRVQLNFDQSFREMGPSGNLKVEEYILYEYQLDFLRKVTRLKTTLQCNESSLTKLVAKLMKYSKLSPQASFEFSCELRRLETSIMRQKTQRIHASKESNDGDKLGKISIEQVTSPHRYDKSIEDKIDSLFKEIKEIEMNEHLNRYERKQLLKIANLNQGCWYKCSNGHVYFSDEGKNETNCLNCKAVHSIRTRIHYPNKRLITFHD</sequence>
<protein>
    <recommendedName>
        <fullName evidence="3">NFX1-type zinc finger-containing protein 1</fullName>
    </recommendedName>
</protein>
<dbReference type="EMBL" id="SEYY01021081">
    <property type="protein sequence ID" value="KAB7496714.1"/>
    <property type="molecule type" value="Genomic_DNA"/>
</dbReference>
<evidence type="ECO:0008006" key="3">
    <source>
        <dbReference type="Google" id="ProtNLM"/>
    </source>
</evidence>
<dbReference type="AlphaFoldDB" id="A0A5N5SRD1"/>